<dbReference type="InterPro" id="IPR001734">
    <property type="entry name" value="Na/solute_symporter"/>
</dbReference>
<evidence type="ECO:0000256" key="2">
    <source>
        <dbReference type="ARBA" id="ARBA00022847"/>
    </source>
</evidence>
<dbReference type="GO" id="GO:0008292">
    <property type="term" value="P:acetylcholine biosynthetic process"/>
    <property type="evidence" value="ECO:0007669"/>
    <property type="project" value="TreeGrafter"/>
</dbReference>
<keyword evidence="7" id="KW-0812">Transmembrane</keyword>
<evidence type="ECO:0000256" key="1">
    <source>
        <dbReference type="ARBA" id="ARBA00022448"/>
    </source>
</evidence>
<keyword evidence="7" id="KW-0472">Membrane</keyword>
<accession>A0A1S8WUW1</accession>
<dbReference type="PROSITE" id="PS50283">
    <property type="entry name" value="NA_SOLUT_SYMP_3"/>
    <property type="match status" value="1"/>
</dbReference>
<dbReference type="AlphaFoldDB" id="A0A1S8WUW1"/>
<evidence type="ECO:0000256" key="3">
    <source>
        <dbReference type="ARBA" id="ARBA00023053"/>
    </source>
</evidence>
<dbReference type="InterPro" id="IPR052244">
    <property type="entry name" value="Choline_transporter"/>
</dbReference>
<keyword evidence="2" id="KW-0769">Symport</keyword>
<protein>
    <submittedName>
        <fullName evidence="8">Uncharacterized protein</fullName>
    </submittedName>
</protein>
<dbReference type="PANTHER" id="PTHR45897:SF4">
    <property type="entry name" value="HIGH-AFFINITY CHOLINE TRANSPORTER 1"/>
    <property type="match status" value="1"/>
</dbReference>
<gene>
    <name evidence="8" type="ORF">X801_06029</name>
</gene>
<dbReference type="GO" id="GO:0005886">
    <property type="term" value="C:plasma membrane"/>
    <property type="evidence" value="ECO:0007669"/>
    <property type="project" value="TreeGrafter"/>
</dbReference>
<evidence type="ECO:0000256" key="7">
    <source>
        <dbReference type="SAM" id="Phobius"/>
    </source>
</evidence>
<keyword evidence="6" id="KW-0739">Sodium transport</keyword>
<proteinExistence type="predicted"/>
<keyword evidence="7" id="KW-1133">Transmembrane helix</keyword>
<dbReference type="EMBL" id="KV894510">
    <property type="protein sequence ID" value="OON18125.1"/>
    <property type="molecule type" value="Genomic_DNA"/>
</dbReference>
<reference evidence="8 9" key="1">
    <citation type="submission" date="2015-03" db="EMBL/GenBank/DDBJ databases">
        <title>Draft genome of the nematode, Opisthorchis viverrini.</title>
        <authorList>
            <person name="Mitreva M."/>
        </authorList>
    </citation>
    <scope>NUCLEOTIDE SEQUENCE [LARGE SCALE GENOMIC DNA]</scope>
    <source>
        <strain evidence="8">Khon Kaen</strain>
    </source>
</reference>
<evidence type="ECO:0000313" key="8">
    <source>
        <dbReference type="EMBL" id="OON18125.1"/>
    </source>
</evidence>
<keyword evidence="4" id="KW-0406">Ion transport</keyword>
<sequence>MKKEEADEVRLESPRISTPLVFNSWHNRVIIMLYIPGLIAIIIFYLLILLVGFWAARKSRSNPAGTTETEDVMLAGRNIGLIVGIFTMTGA</sequence>
<evidence type="ECO:0000313" key="9">
    <source>
        <dbReference type="Proteomes" id="UP000243686"/>
    </source>
</evidence>
<organism evidence="8 9">
    <name type="scientific">Opisthorchis viverrini</name>
    <name type="common">Southeast Asian liver fluke</name>
    <dbReference type="NCBI Taxonomy" id="6198"/>
    <lineage>
        <taxon>Eukaryota</taxon>
        <taxon>Metazoa</taxon>
        <taxon>Spiralia</taxon>
        <taxon>Lophotrochozoa</taxon>
        <taxon>Platyhelminthes</taxon>
        <taxon>Trematoda</taxon>
        <taxon>Digenea</taxon>
        <taxon>Opisthorchiida</taxon>
        <taxon>Opisthorchiata</taxon>
        <taxon>Opisthorchiidae</taxon>
        <taxon>Opisthorchis</taxon>
    </lineage>
</organism>
<evidence type="ECO:0000256" key="6">
    <source>
        <dbReference type="ARBA" id="ARBA00023201"/>
    </source>
</evidence>
<evidence type="ECO:0000256" key="5">
    <source>
        <dbReference type="ARBA" id="ARBA00023180"/>
    </source>
</evidence>
<dbReference type="PANTHER" id="PTHR45897">
    <property type="entry name" value="HIGH-AFFINITY CHOLINE TRANSPORTER 1"/>
    <property type="match status" value="1"/>
</dbReference>
<dbReference type="GO" id="GO:0005307">
    <property type="term" value="F:choline:sodium symporter activity"/>
    <property type="evidence" value="ECO:0007669"/>
    <property type="project" value="TreeGrafter"/>
</dbReference>
<feature type="transmembrane region" description="Helical" evidence="7">
    <location>
        <begin position="29"/>
        <end position="56"/>
    </location>
</feature>
<evidence type="ECO:0000256" key="4">
    <source>
        <dbReference type="ARBA" id="ARBA00023065"/>
    </source>
</evidence>
<name>A0A1S8WUW1_OPIVI</name>
<keyword evidence="5" id="KW-0325">Glycoprotein</keyword>
<dbReference type="Proteomes" id="UP000243686">
    <property type="component" value="Unassembled WGS sequence"/>
</dbReference>
<keyword evidence="3" id="KW-0915">Sodium</keyword>
<keyword evidence="1" id="KW-0813">Transport</keyword>
<keyword evidence="9" id="KW-1185">Reference proteome</keyword>